<keyword evidence="3 6" id="KW-0812">Transmembrane</keyword>
<feature type="transmembrane region" description="Helical" evidence="6">
    <location>
        <begin position="86"/>
        <end position="105"/>
    </location>
</feature>
<dbReference type="Pfam" id="PF11700">
    <property type="entry name" value="ATG22"/>
    <property type="match status" value="1"/>
</dbReference>
<feature type="transmembrane region" description="Helical" evidence="6">
    <location>
        <begin position="395"/>
        <end position="412"/>
    </location>
</feature>
<feature type="transmembrane region" description="Helical" evidence="6">
    <location>
        <begin position="12"/>
        <end position="34"/>
    </location>
</feature>
<feature type="transmembrane region" description="Helical" evidence="6">
    <location>
        <begin position="183"/>
        <end position="206"/>
    </location>
</feature>
<reference evidence="8 9" key="1">
    <citation type="journal article" date="2020" name="Microorganisms">
        <title>Osmotic Adaptation and Compatible Solute Biosynthesis of Phototrophic Bacteria as Revealed from Genome Analyses.</title>
        <authorList>
            <person name="Imhoff J.F."/>
            <person name="Rahn T."/>
            <person name="Kunzel S."/>
            <person name="Keller A."/>
            <person name="Neulinger S.C."/>
        </authorList>
    </citation>
    <scope>NUCLEOTIDE SEQUENCE [LARGE SCALE GENOMIC DNA]</scope>
    <source>
        <strain evidence="8 9">DSM 6210</strain>
    </source>
</reference>
<dbReference type="SUPFAM" id="SSF103473">
    <property type="entry name" value="MFS general substrate transporter"/>
    <property type="match status" value="1"/>
</dbReference>
<evidence type="ECO:0000256" key="3">
    <source>
        <dbReference type="ARBA" id="ARBA00022692"/>
    </source>
</evidence>
<evidence type="ECO:0000256" key="5">
    <source>
        <dbReference type="ARBA" id="ARBA00023136"/>
    </source>
</evidence>
<keyword evidence="2" id="KW-0813">Transport</keyword>
<keyword evidence="5 6" id="KW-0472">Membrane</keyword>
<dbReference type="PROSITE" id="PS50850">
    <property type="entry name" value="MFS"/>
    <property type="match status" value="1"/>
</dbReference>
<evidence type="ECO:0000256" key="1">
    <source>
        <dbReference type="ARBA" id="ARBA00004127"/>
    </source>
</evidence>
<name>A0ABS1CF76_9GAMM</name>
<feature type="transmembrane region" description="Helical" evidence="6">
    <location>
        <begin position="54"/>
        <end position="74"/>
    </location>
</feature>
<feature type="transmembrane region" description="Helical" evidence="6">
    <location>
        <begin position="111"/>
        <end position="129"/>
    </location>
</feature>
<keyword evidence="9" id="KW-1185">Reference proteome</keyword>
<organism evidence="8 9">
    <name type="scientific">Thiohalocapsa halophila</name>
    <dbReference type="NCBI Taxonomy" id="69359"/>
    <lineage>
        <taxon>Bacteria</taxon>
        <taxon>Pseudomonadati</taxon>
        <taxon>Pseudomonadota</taxon>
        <taxon>Gammaproteobacteria</taxon>
        <taxon>Chromatiales</taxon>
        <taxon>Chromatiaceae</taxon>
        <taxon>Thiohalocapsa</taxon>
    </lineage>
</organism>
<evidence type="ECO:0000256" key="6">
    <source>
        <dbReference type="SAM" id="Phobius"/>
    </source>
</evidence>
<proteinExistence type="predicted"/>
<dbReference type="EMBL" id="NRRV01000007">
    <property type="protein sequence ID" value="MBK1630041.1"/>
    <property type="molecule type" value="Genomic_DNA"/>
</dbReference>
<sequence length="439" mass="46689">MPSVLFRPPSKALAWALYDWANSAFATVVIAGFFPVFFTQFWAQDLPDAQSTQWLGYTSSAASLILVLTAPVLGALADQLGAKKRFLLGFTLLGVLATAALYWLGAGHWQAALLLYLAGLLGFFGGNIFNDALITDVAAPAQYERASSLAYALGYLGGGVLFAVNVAMVLSPGTFGFADEGEAVRAAFLGVALWWAVFALPLALVVPESRGLGRRSLRGAAVGAFHELARTFRQIRRLPNTFLFLLAYWFYIDGVDTIMFMAVKYGLDLGFESSSLMVALLITQFVGFPAALVFGRLGARFGPKPAILVAIGVYVLVVLAATQMTRVEHFYALAATIGLVQGGIQALSRALFAGLIPAGQTAELFGFYNMVGKFAAVLGPFLVGTTAAFAGDPRFSLLPILLLFLLGAALLWRVDVAGGRRDAAAVPPPPRGPLFADQA</sequence>
<feature type="transmembrane region" description="Helical" evidence="6">
    <location>
        <begin position="149"/>
        <end position="171"/>
    </location>
</feature>
<feature type="transmembrane region" description="Helical" evidence="6">
    <location>
        <begin position="330"/>
        <end position="352"/>
    </location>
</feature>
<evidence type="ECO:0000259" key="7">
    <source>
        <dbReference type="PROSITE" id="PS50850"/>
    </source>
</evidence>
<feature type="transmembrane region" description="Helical" evidence="6">
    <location>
        <begin position="364"/>
        <end position="383"/>
    </location>
</feature>
<dbReference type="Proteomes" id="UP000748752">
    <property type="component" value="Unassembled WGS sequence"/>
</dbReference>
<gene>
    <name evidence="8" type="ORF">CKO31_04660</name>
</gene>
<accession>A0ABS1CF76</accession>
<evidence type="ECO:0000256" key="4">
    <source>
        <dbReference type="ARBA" id="ARBA00022989"/>
    </source>
</evidence>
<evidence type="ECO:0000313" key="8">
    <source>
        <dbReference type="EMBL" id="MBK1630041.1"/>
    </source>
</evidence>
<feature type="transmembrane region" description="Helical" evidence="6">
    <location>
        <begin position="275"/>
        <end position="294"/>
    </location>
</feature>
<dbReference type="PANTHER" id="PTHR23519">
    <property type="entry name" value="AUTOPHAGY-RELATED PROTEIN 22"/>
    <property type="match status" value="1"/>
</dbReference>
<feature type="domain" description="Major facilitator superfamily (MFS) profile" evidence="7">
    <location>
        <begin position="12"/>
        <end position="417"/>
    </location>
</feature>
<dbReference type="InterPro" id="IPR020846">
    <property type="entry name" value="MFS_dom"/>
</dbReference>
<comment type="subcellular location">
    <subcellularLocation>
        <location evidence="1">Endomembrane system</location>
        <topology evidence="1">Multi-pass membrane protein</topology>
    </subcellularLocation>
</comment>
<dbReference type="Gene3D" id="1.20.1250.20">
    <property type="entry name" value="MFS general substrate transporter like domains"/>
    <property type="match status" value="1"/>
</dbReference>
<dbReference type="InterPro" id="IPR036259">
    <property type="entry name" value="MFS_trans_sf"/>
</dbReference>
<evidence type="ECO:0000256" key="2">
    <source>
        <dbReference type="ARBA" id="ARBA00022448"/>
    </source>
</evidence>
<feature type="transmembrane region" description="Helical" evidence="6">
    <location>
        <begin position="242"/>
        <end position="263"/>
    </location>
</feature>
<keyword evidence="4 6" id="KW-1133">Transmembrane helix</keyword>
<dbReference type="InterPro" id="IPR050495">
    <property type="entry name" value="ATG22/LtaA_families"/>
</dbReference>
<evidence type="ECO:0000313" key="9">
    <source>
        <dbReference type="Proteomes" id="UP000748752"/>
    </source>
</evidence>
<dbReference type="InterPro" id="IPR024671">
    <property type="entry name" value="Atg22-like"/>
</dbReference>
<feature type="transmembrane region" description="Helical" evidence="6">
    <location>
        <begin position="306"/>
        <end position="324"/>
    </location>
</feature>
<protein>
    <submittedName>
        <fullName evidence="8">MFS transporter</fullName>
    </submittedName>
</protein>
<dbReference type="PANTHER" id="PTHR23519:SF1">
    <property type="entry name" value="AUTOPHAGY-RELATED PROTEIN 22"/>
    <property type="match status" value="1"/>
</dbReference>
<comment type="caution">
    <text evidence="8">The sequence shown here is derived from an EMBL/GenBank/DDBJ whole genome shotgun (WGS) entry which is preliminary data.</text>
</comment>